<keyword evidence="3 6" id="KW-0694">RNA-binding</keyword>
<dbReference type="FunFam" id="3.30.70.330:FF:000001">
    <property type="entry name" value="50S ribosomal protein L23"/>
    <property type="match status" value="1"/>
</dbReference>
<dbReference type="PROSITE" id="PS00050">
    <property type="entry name" value="RIBOSOMAL_L23"/>
    <property type="match status" value="1"/>
</dbReference>
<protein>
    <recommendedName>
        <fullName evidence="6">Large ribosomal subunit protein uL23</fullName>
    </recommendedName>
</protein>
<dbReference type="GO" id="GO:1990904">
    <property type="term" value="C:ribonucleoprotein complex"/>
    <property type="evidence" value="ECO:0007669"/>
    <property type="project" value="UniProtKB-KW"/>
</dbReference>
<dbReference type="GO" id="GO:0005840">
    <property type="term" value="C:ribosome"/>
    <property type="evidence" value="ECO:0007669"/>
    <property type="project" value="UniProtKB-KW"/>
</dbReference>
<keyword evidence="5 6" id="KW-0687">Ribonucleoprotein</keyword>
<comment type="function">
    <text evidence="6">One of the early assembly proteins it binds 23S rRNA. One of the proteins that surrounds the polypeptide exit tunnel on the outside of the ribosome. Forms the main docking site for trigger factor binding to the ribosome.</text>
</comment>
<keyword evidence="2 6" id="KW-0699">rRNA-binding</keyword>
<evidence type="ECO:0000256" key="7">
    <source>
        <dbReference type="RuleBase" id="RU003934"/>
    </source>
</evidence>
<sequence>MKSPFDIIIRPVLTEKSYDAMAEKKYTFEVKVNANKTEIKQAIEAAFEGVKVESVNTMRVLGKIKRQGRTQGRRPERKKAIVTLKKDSKGIEFFEGMGEQQVEA</sequence>
<dbReference type="AlphaFoldDB" id="A0A9D1IB21"/>
<evidence type="ECO:0000256" key="3">
    <source>
        <dbReference type="ARBA" id="ARBA00022884"/>
    </source>
</evidence>
<dbReference type="SUPFAM" id="SSF54189">
    <property type="entry name" value="Ribosomal proteins S24e, L23 and L15e"/>
    <property type="match status" value="1"/>
</dbReference>
<dbReference type="Pfam" id="PF00276">
    <property type="entry name" value="Ribosomal_L23"/>
    <property type="match status" value="1"/>
</dbReference>
<dbReference type="Proteomes" id="UP000824072">
    <property type="component" value="Unassembled WGS sequence"/>
</dbReference>
<dbReference type="InterPro" id="IPR013025">
    <property type="entry name" value="Ribosomal_uL23-like"/>
</dbReference>
<keyword evidence="4 6" id="KW-0689">Ribosomal protein</keyword>
<proteinExistence type="inferred from homology"/>
<dbReference type="InterPro" id="IPR001014">
    <property type="entry name" value="Ribosomal_uL23_CS"/>
</dbReference>
<dbReference type="EMBL" id="DVMU01000051">
    <property type="protein sequence ID" value="HIU33346.1"/>
    <property type="molecule type" value="Genomic_DNA"/>
</dbReference>
<evidence type="ECO:0000256" key="2">
    <source>
        <dbReference type="ARBA" id="ARBA00022730"/>
    </source>
</evidence>
<comment type="caution">
    <text evidence="8">The sequence shown here is derived from an EMBL/GenBank/DDBJ whole genome shotgun (WGS) entry which is preliminary data.</text>
</comment>
<evidence type="ECO:0000313" key="8">
    <source>
        <dbReference type="EMBL" id="HIU33346.1"/>
    </source>
</evidence>
<comment type="subunit">
    <text evidence="6">Part of the 50S ribosomal subunit. Contacts protein L29, and trigger factor when it is bound to the ribosome.</text>
</comment>
<evidence type="ECO:0000256" key="1">
    <source>
        <dbReference type="ARBA" id="ARBA00006700"/>
    </source>
</evidence>
<reference evidence="8" key="1">
    <citation type="submission" date="2020-10" db="EMBL/GenBank/DDBJ databases">
        <authorList>
            <person name="Gilroy R."/>
        </authorList>
    </citation>
    <scope>NUCLEOTIDE SEQUENCE</scope>
    <source>
        <strain evidence="8">ChiHcec3-11533</strain>
    </source>
</reference>
<dbReference type="GO" id="GO:0019843">
    <property type="term" value="F:rRNA binding"/>
    <property type="evidence" value="ECO:0007669"/>
    <property type="project" value="UniProtKB-UniRule"/>
</dbReference>
<accession>A0A9D1IB21</accession>
<dbReference type="GO" id="GO:0003735">
    <property type="term" value="F:structural constituent of ribosome"/>
    <property type="evidence" value="ECO:0007669"/>
    <property type="project" value="InterPro"/>
</dbReference>
<evidence type="ECO:0000256" key="6">
    <source>
        <dbReference type="HAMAP-Rule" id="MF_01369"/>
    </source>
</evidence>
<organism evidence="8 9">
    <name type="scientific">Candidatus Pullichristensenella excrementigallinarum</name>
    <dbReference type="NCBI Taxonomy" id="2840907"/>
    <lineage>
        <taxon>Bacteria</taxon>
        <taxon>Bacillati</taxon>
        <taxon>Bacillota</taxon>
        <taxon>Clostridia</taxon>
        <taxon>Candidatus Pullichristensenella</taxon>
    </lineage>
</organism>
<dbReference type="InterPro" id="IPR012678">
    <property type="entry name" value="Ribosomal_uL23/eL15/eS24_sf"/>
</dbReference>
<dbReference type="PANTHER" id="PTHR11620">
    <property type="entry name" value="60S RIBOSOMAL PROTEIN L23A"/>
    <property type="match status" value="1"/>
</dbReference>
<reference evidence="8" key="2">
    <citation type="journal article" date="2021" name="PeerJ">
        <title>Extensive microbial diversity within the chicken gut microbiome revealed by metagenomics and culture.</title>
        <authorList>
            <person name="Gilroy R."/>
            <person name="Ravi A."/>
            <person name="Getino M."/>
            <person name="Pursley I."/>
            <person name="Horton D.L."/>
            <person name="Alikhan N.F."/>
            <person name="Baker D."/>
            <person name="Gharbi K."/>
            <person name="Hall N."/>
            <person name="Watson M."/>
            <person name="Adriaenssens E.M."/>
            <person name="Foster-Nyarko E."/>
            <person name="Jarju S."/>
            <person name="Secka A."/>
            <person name="Antonio M."/>
            <person name="Oren A."/>
            <person name="Chaudhuri R.R."/>
            <person name="La Ragione R."/>
            <person name="Hildebrand F."/>
            <person name="Pallen M.J."/>
        </authorList>
    </citation>
    <scope>NUCLEOTIDE SEQUENCE</scope>
    <source>
        <strain evidence="8">ChiHcec3-11533</strain>
    </source>
</reference>
<gene>
    <name evidence="6 8" type="primary">rplW</name>
    <name evidence="8" type="ORF">IAB02_02160</name>
</gene>
<dbReference type="GO" id="GO:0006412">
    <property type="term" value="P:translation"/>
    <property type="evidence" value="ECO:0007669"/>
    <property type="project" value="UniProtKB-UniRule"/>
</dbReference>
<comment type="similarity">
    <text evidence="1 6 7">Belongs to the universal ribosomal protein uL23 family.</text>
</comment>
<dbReference type="NCBIfam" id="NF004363">
    <property type="entry name" value="PRK05738.2-4"/>
    <property type="match status" value="1"/>
</dbReference>
<name>A0A9D1IB21_9FIRM</name>
<dbReference type="Gene3D" id="3.30.70.330">
    <property type="match status" value="1"/>
</dbReference>
<dbReference type="InterPro" id="IPR012677">
    <property type="entry name" value="Nucleotide-bd_a/b_plait_sf"/>
</dbReference>
<evidence type="ECO:0000313" key="9">
    <source>
        <dbReference type="Proteomes" id="UP000824072"/>
    </source>
</evidence>
<evidence type="ECO:0000256" key="5">
    <source>
        <dbReference type="ARBA" id="ARBA00023274"/>
    </source>
</evidence>
<dbReference type="HAMAP" id="MF_01369_B">
    <property type="entry name" value="Ribosomal_uL23_B"/>
    <property type="match status" value="1"/>
</dbReference>
<evidence type="ECO:0000256" key="4">
    <source>
        <dbReference type="ARBA" id="ARBA00022980"/>
    </source>
</evidence>